<keyword evidence="3" id="KW-1185">Reference proteome</keyword>
<dbReference type="Proteomes" id="UP001364156">
    <property type="component" value="Chromosome"/>
</dbReference>
<protein>
    <submittedName>
        <fullName evidence="2">Nuclear transport factor 2 family protein</fullName>
    </submittedName>
</protein>
<dbReference type="EMBL" id="CP146069">
    <property type="protein sequence ID" value="WWR45519.1"/>
    <property type="molecule type" value="Genomic_DNA"/>
</dbReference>
<dbReference type="Pfam" id="PF20409">
    <property type="entry name" value="SnoaL_5"/>
    <property type="match status" value="1"/>
</dbReference>
<sequence>MSLMDVANELVAGCRENREGANLDKLYAKDAVSVEAMEMPDTGMGREAQGLDAIKGKHEWWNNSMEMLEGTISDPMPHGDDKFAVIFKMKVKEKASGDVMDMEEVGVYTVKDSKITREEFFYSMDEC</sequence>
<name>A0ABZ2HCQ9_9RHOB</name>
<feature type="domain" description="SnoaL-like" evidence="1">
    <location>
        <begin position="14"/>
        <end position="122"/>
    </location>
</feature>
<dbReference type="InterPro" id="IPR046860">
    <property type="entry name" value="SnoaL_5"/>
</dbReference>
<proteinExistence type="predicted"/>
<dbReference type="InterPro" id="IPR032710">
    <property type="entry name" value="NTF2-like_dom_sf"/>
</dbReference>
<evidence type="ECO:0000313" key="2">
    <source>
        <dbReference type="EMBL" id="WWR45519.1"/>
    </source>
</evidence>
<dbReference type="SUPFAM" id="SSF54427">
    <property type="entry name" value="NTF2-like"/>
    <property type="match status" value="1"/>
</dbReference>
<accession>A0ABZ2HCQ9</accession>
<gene>
    <name evidence="2" type="ORF">RZ517_11995</name>
</gene>
<organism evidence="2 3">
    <name type="scientific">Roseovarius phycicola</name>
    <dbReference type="NCBI Taxonomy" id="3080976"/>
    <lineage>
        <taxon>Bacteria</taxon>
        <taxon>Pseudomonadati</taxon>
        <taxon>Pseudomonadota</taxon>
        <taxon>Alphaproteobacteria</taxon>
        <taxon>Rhodobacterales</taxon>
        <taxon>Roseobacteraceae</taxon>
        <taxon>Roseovarius</taxon>
    </lineage>
</organism>
<evidence type="ECO:0000313" key="3">
    <source>
        <dbReference type="Proteomes" id="UP001364156"/>
    </source>
</evidence>
<evidence type="ECO:0000259" key="1">
    <source>
        <dbReference type="Pfam" id="PF20409"/>
    </source>
</evidence>
<dbReference type="RefSeq" id="WP_338548453.1">
    <property type="nucleotide sequence ID" value="NZ_CP146069.1"/>
</dbReference>
<reference evidence="2 3" key="1">
    <citation type="submission" date="2023-10" db="EMBL/GenBank/DDBJ databases">
        <title>Roseovarius strain S88 nov., isolated from a marine algae.</title>
        <authorList>
            <person name="Lee M.W."/>
            <person name="Lee J.K."/>
            <person name="Kim J.M."/>
            <person name="Choi D.G."/>
            <person name="Baek J.H."/>
            <person name="Bayburt H."/>
            <person name="Jung J.J."/>
            <person name="Han D.M."/>
            <person name="Jeon C.O."/>
        </authorList>
    </citation>
    <scope>NUCLEOTIDE SEQUENCE [LARGE SCALE GENOMIC DNA]</scope>
    <source>
        <strain evidence="2 3">S88</strain>
    </source>
</reference>
<dbReference type="Gene3D" id="3.10.450.50">
    <property type="match status" value="1"/>
</dbReference>